<dbReference type="PROSITE" id="PS51197">
    <property type="entry name" value="HTH_RRF2_2"/>
    <property type="match status" value="1"/>
</dbReference>
<keyword evidence="3" id="KW-1185">Reference proteome</keyword>
<dbReference type="PANTHER" id="PTHR33221">
    <property type="entry name" value="WINGED HELIX-TURN-HELIX TRANSCRIPTIONAL REGULATOR, RRF2 FAMILY"/>
    <property type="match status" value="1"/>
</dbReference>
<dbReference type="Gene3D" id="1.10.10.10">
    <property type="entry name" value="Winged helix-like DNA-binding domain superfamily/Winged helix DNA-binding domain"/>
    <property type="match status" value="1"/>
</dbReference>
<dbReference type="GO" id="GO:0003700">
    <property type="term" value="F:DNA-binding transcription factor activity"/>
    <property type="evidence" value="ECO:0007669"/>
    <property type="project" value="TreeGrafter"/>
</dbReference>
<dbReference type="GO" id="GO:0005829">
    <property type="term" value="C:cytosol"/>
    <property type="evidence" value="ECO:0007669"/>
    <property type="project" value="TreeGrafter"/>
</dbReference>
<dbReference type="InterPro" id="IPR030489">
    <property type="entry name" value="TR_Rrf2-type_CS"/>
</dbReference>
<protein>
    <submittedName>
        <fullName evidence="2">Rrf2 family transcriptional regulator</fullName>
    </submittedName>
</protein>
<dbReference type="InterPro" id="IPR000944">
    <property type="entry name" value="Tscrpt_reg_Rrf2"/>
</dbReference>
<organism evidence="2 3">
    <name type="scientific">Phenylobacterium kunshanense</name>
    <dbReference type="NCBI Taxonomy" id="1445034"/>
    <lineage>
        <taxon>Bacteria</taxon>
        <taxon>Pseudomonadati</taxon>
        <taxon>Pseudomonadota</taxon>
        <taxon>Alphaproteobacteria</taxon>
        <taxon>Caulobacterales</taxon>
        <taxon>Caulobacteraceae</taxon>
        <taxon>Phenylobacterium</taxon>
    </lineage>
</organism>
<dbReference type="NCBIfam" id="TIGR00738">
    <property type="entry name" value="rrf2_super"/>
    <property type="match status" value="1"/>
</dbReference>
<gene>
    <name evidence="2" type="ORF">DJ019_00015</name>
</gene>
<dbReference type="EMBL" id="QFYS01000001">
    <property type="protein sequence ID" value="RAK68454.1"/>
    <property type="molecule type" value="Genomic_DNA"/>
</dbReference>
<dbReference type="RefSeq" id="WP_111273946.1">
    <property type="nucleotide sequence ID" value="NZ_QFYS01000001.1"/>
</dbReference>
<name>A0A328BRH8_9CAUL</name>
<evidence type="ECO:0000256" key="1">
    <source>
        <dbReference type="ARBA" id="ARBA00023125"/>
    </source>
</evidence>
<evidence type="ECO:0000313" key="3">
    <source>
        <dbReference type="Proteomes" id="UP000249524"/>
    </source>
</evidence>
<dbReference type="AlphaFoldDB" id="A0A328BRH8"/>
<dbReference type="PROSITE" id="PS01332">
    <property type="entry name" value="HTH_RRF2_1"/>
    <property type="match status" value="1"/>
</dbReference>
<keyword evidence="1" id="KW-0238">DNA-binding</keyword>
<sequence>MRLSLHTDYALRALIYLAAMREPSATAGAIAQSYRISQNHLVKVLQRLRSLGYVTTVRGRGGGVRLARDPAEIRVGEIVRQTEDLGEIVECFNPETNTCPVAPVCLLPRRLGEAMEAYLAVLDRYTIADVSANRDALGRILGT</sequence>
<dbReference type="InterPro" id="IPR036390">
    <property type="entry name" value="WH_DNA-bd_sf"/>
</dbReference>
<reference evidence="2 3" key="1">
    <citation type="submission" date="2018-05" db="EMBL/GenBank/DDBJ databases">
        <authorList>
            <person name="Lanie J.A."/>
            <person name="Ng W.-L."/>
            <person name="Kazmierczak K.M."/>
            <person name="Andrzejewski T.M."/>
            <person name="Davidsen T.M."/>
            <person name="Wayne K.J."/>
            <person name="Tettelin H."/>
            <person name="Glass J.I."/>
            <person name="Rusch D."/>
            <person name="Podicherti R."/>
            <person name="Tsui H.-C.T."/>
            <person name="Winkler M.E."/>
        </authorList>
    </citation>
    <scope>NUCLEOTIDE SEQUENCE [LARGE SCALE GENOMIC DNA]</scope>
    <source>
        <strain evidence="2 3">BUT-10</strain>
    </source>
</reference>
<dbReference type="Proteomes" id="UP000249524">
    <property type="component" value="Unassembled WGS sequence"/>
</dbReference>
<dbReference type="Pfam" id="PF02082">
    <property type="entry name" value="Rrf2"/>
    <property type="match status" value="1"/>
</dbReference>
<dbReference type="OrthoDB" id="9802344at2"/>
<proteinExistence type="predicted"/>
<dbReference type="GO" id="GO:0003677">
    <property type="term" value="F:DNA binding"/>
    <property type="evidence" value="ECO:0007669"/>
    <property type="project" value="UniProtKB-KW"/>
</dbReference>
<accession>A0A328BRH8</accession>
<dbReference type="SUPFAM" id="SSF46785">
    <property type="entry name" value="Winged helix' DNA-binding domain"/>
    <property type="match status" value="1"/>
</dbReference>
<comment type="caution">
    <text evidence="2">The sequence shown here is derived from an EMBL/GenBank/DDBJ whole genome shotgun (WGS) entry which is preliminary data.</text>
</comment>
<dbReference type="PANTHER" id="PTHR33221:SF4">
    <property type="entry name" value="HTH-TYPE TRANSCRIPTIONAL REPRESSOR NSRR"/>
    <property type="match status" value="1"/>
</dbReference>
<evidence type="ECO:0000313" key="2">
    <source>
        <dbReference type="EMBL" id="RAK68454.1"/>
    </source>
</evidence>
<dbReference type="InterPro" id="IPR036388">
    <property type="entry name" value="WH-like_DNA-bd_sf"/>
</dbReference>